<gene>
    <name evidence="2" type="ORF">EV146_11559</name>
</gene>
<comment type="caution">
    <text evidence="2">The sequence shown here is derived from an EMBL/GenBank/DDBJ whole genome shotgun (WGS) entry which is preliminary data.</text>
</comment>
<protein>
    <submittedName>
        <fullName evidence="2">Uncharacterized protein (TIGR02271 family)</fullName>
    </submittedName>
</protein>
<dbReference type="Proteomes" id="UP000295689">
    <property type="component" value="Unassembled WGS sequence"/>
</dbReference>
<dbReference type="NCBIfam" id="TIGR02271">
    <property type="entry name" value="YsnF/AvaK domain"/>
    <property type="match status" value="1"/>
</dbReference>
<name>A0A4R2B3X5_9BACI</name>
<dbReference type="RefSeq" id="WP_241994035.1">
    <property type="nucleotide sequence ID" value="NZ_JABUHM010000016.1"/>
</dbReference>
<dbReference type="InterPro" id="IPR019060">
    <property type="entry name" value="DUF2382"/>
</dbReference>
<evidence type="ECO:0000313" key="3">
    <source>
        <dbReference type="Proteomes" id="UP000295689"/>
    </source>
</evidence>
<keyword evidence="3" id="KW-1185">Reference proteome</keyword>
<proteinExistence type="predicted"/>
<sequence>MSEKHNSTNQEATLRLHKEELQISKKMVQTSDVKVYKRSYTEEKQISIPVRHEELVIEKRKLNEAEAEGELIETIRIPLSEERIEVTLHPTILEDVEIYTQQFEEIIEIQETLKEEKARINTVGNIRVIEDDC</sequence>
<dbReference type="AlphaFoldDB" id="A0A4R2B3X5"/>
<feature type="domain" description="DUF2382" evidence="1">
    <location>
        <begin position="14"/>
        <end position="120"/>
    </location>
</feature>
<evidence type="ECO:0000259" key="1">
    <source>
        <dbReference type="Pfam" id="PF09557"/>
    </source>
</evidence>
<dbReference type="EMBL" id="SLVV01000015">
    <property type="protein sequence ID" value="TCN19889.1"/>
    <property type="molecule type" value="Genomic_DNA"/>
</dbReference>
<reference evidence="2 3" key="1">
    <citation type="journal article" date="2015" name="Stand. Genomic Sci.">
        <title>Genomic Encyclopedia of Bacterial and Archaeal Type Strains, Phase III: the genomes of soil and plant-associated and newly described type strains.</title>
        <authorList>
            <person name="Whitman W.B."/>
            <person name="Woyke T."/>
            <person name="Klenk H.P."/>
            <person name="Zhou Y."/>
            <person name="Lilburn T.G."/>
            <person name="Beck B.J."/>
            <person name="De Vos P."/>
            <person name="Vandamme P."/>
            <person name="Eisen J.A."/>
            <person name="Garrity G."/>
            <person name="Hugenholtz P."/>
            <person name="Kyrpides N.C."/>
        </authorList>
    </citation>
    <scope>NUCLEOTIDE SEQUENCE [LARGE SCALE GENOMIC DNA]</scope>
    <source>
        <strain evidence="2 3">CV53</strain>
    </source>
</reference>
<dbReference type="PANTHER" id="PTHR38463:SF1">
    <property type="entry name" value="STRESS RESPONSE PROTEIN YSNF"/>
    <property type="match status" value="1"/>
</dbReference>
<dbReference type="PANTHER" id="PTHR38463">
    <property type="entry name" value="STRESS RESPONSE PROTEIN YSNF"/>
    <property type="match status" value="1"/>
</dbReference>
<evidence type="ECO:0000313" key="2">
    <source>
        <dbReference type="EMBL" id="TCN19889.1"/>
    </source>
</evidence>
<dbReference type="Pfam" id="PF09557">
    <property type="entry name" value="DUF2382"/>
    <property type="match status" value="1"/>
</dbReference>
<accession>A0A4R2B3X5</accession>
<organism evidence="2 3">
    <name type="scientific">Mesobacillus foraminis</name>
    <dbReference type="NCBI Taxonomy" id="279826"/>
    <lineage>
        <taxon>Bacteria</taxon>
        <taxon>Bacillati</taxon>
        <taxon>Bacillota</taxon>
        <taxon>Bacilli</taxon>
        <taxon>Bacillales</taxon>
        <taxon>Bacillaceae</taxon>
        <taxon>Mesobacillus</taxon>
    </lineage>
</organism>
<dbReference type="InterPro" id="IPR052967">
    <property type="entry name" value="Stress_Response_Assoc"/>
</dbReference>